<evidence type="ECO:0000313" key="12">
    <source>
        <dbReference type="Proteomes" id="UP000292052"/>
    </source>
</evidence>
<sequence>MESIATGAQMAMDECKNVFKWDKWNCPQSSFSRQYKQLITKEKAYTDAILAAGIIYSITRDCSQGTIKGCGCSSNLNKDLHEKKTLSEALEELQFAKDWIWGGCSDDASFGENLVLKLLEDSDKYSDLQALVSRHNNRMGREIIREKMMKVCKCHGVSGSCSLQTCWMKMPTFPEIAKQLRERYSKAVLISFENIQGALTLGNSARQLPLQTAEETLPDSLIYLEHSPDYCSSSNSTGWPGTRGRSCSRNTPPASLAEKKSCRNLCRSCGYKVKKQEKIVSQRCNCKFTWCCEVECDVCIKNEKEFFCQ</sequence>
<keyword evidence="5" id="KW-0272">Extracellular matrix</keyword>
<proteinExistence type="inferred from homology"/>
<dbReference type="GO" id="GO:0030182">
    <property type="term" value="P:neuron differentiation"/>
    <property type="evidence" value="ECO:0007669"/>
    <property type="project" value="TreeGrafter"/>
</dbReference>
<evidence type="ECO:0000256" key="10">
    <source>
        <dbReference type="RuleBase" id="RU003500"/>
    </source>
</evidence>
<dbReference type="Gene3D" id="3.30.2460.20">
    <property type="match status" value="1"/>
</dbReference>
<name>A0A482VFP7_ASBVE</name>
<dbReference type="InterPro" id="IPR018161">
    <property type="entry name" value="Wnt_CS"/>
</dbReference>
<dbReference type="PANTHER" id="PTHR12027">
    <property type="entry name" value="WNT RELATED"/>
    <property type="match status" value="1"/>
</dbReference>
<dbReference type="PANTHER" id="PTHR12027:SF81">
    <property type="entry name" value="WNT INHIBITOR OF DORSAL PROTEIN"/>
    <property type="match status" value="1"/>
</dbReference>
<dbReference type="AlphaFoldDB" id="A0A482VFP7"/>
<dbReference type="InterPro" id="IPR043158">
    <property type="entry name" value="Wnt_C"/>
</dbReference>
<keyword evidence="8" id="KW-0325">Glycoprotein</keyword>
<evidence type="ECO:0000313" key="11">
    <source>
        <dbReference type="EMBL" id="RZC10196.1"/>
    </source>
</evidence>
<evidence type="ECO:0000256" key="4">
    <source>
        <dbReference type="ARBA" id="ARBA00022525"/>
    </source>
</evidence>
<dbReference type="GO" id="GO:0005125">
    <property type="term" value="F:cytokine activity"/>
    <property type="evidence" value="ECO:0007669"/>
    <property type="project" value="TreeGrafter"/>
</dbReference>
<evidence type="ECO:0000256" key="2">
    <source>
        <dbReference type="ARBA" id="ARBA00005683"/>
    </source>
</evidence>
<dbReference type="EMBL" id="QDEB01104921">
    <property type="protein sequence ID" value="RZC10196.1"/>
    <property type="molecule type" value="Genomic_DNA"/>
</dbReference>
<reference evidence="11 12" key="1">
    <citation type="submission" date="2017-03" db="EMBL/GenBank/DDBJ databases">
        <title>Genome of the blue death feigning beetle - Asbolus verrucosus.</title>
        <authorList>
            <person name="Rider S.D."/>
        </authorList>
    </citation>
    <scope>NUCLEOTIDE SEQUENCE [LARGE SCALE GENOMIC DNA]</scope>
    <source>
        <strain evidence="11">Butters</strain>
        <tissue evidence="11">Head and leg muscle</tissue>
    </source>
</reference>
<comment type="function">
    <text evidence="10">Ligand for members of the frizzled family of seven transmembrane receptors.</text>
</comment>
<evidence type="ECO:0000256" key="6">
    <source>
        <dbReference type="ARBA" id="ARBA00022687"/>
    </source>
</evidence>
<evidence type="ECO:0000256" key="3">
    <source>
        <dbReference type="ARBA" id="ARBA00022473"/>
    </source>
</evidence>
<dbReference type="Pfam" id="PF00110">
    <property type="entry name" value="wnt"/>
    <property type="match status" value="1"/>
</dbReference>
<dbReference type="STRING" id="1661398.A0A482VFP7"/>
<protein>
    <recommendedName>
        <fullName evidence="10">Protein Wnt</fullName>
    </recommendedName>
</protein>
<comment type="subcellular location">
    <subcellularLocation>
        <location evidence="1 10">Secreted</location>
        <location evidence="1 10">Extracellular space</location>
        <location evidence="1 10">Extracellular matrix</location>
    </subcellularLocation>
</comment>
<dbReference type="PRINTS" id="PR01349">
    <property type="entry name" value="WNTPROTEIN"/>
</dbReference>
<evidence type="ECO:0000256" key="5">
    <source>
        <dbReference type="ARBA" id="ARBA00022530"/>
    </source>
</evidence>
<dbReference type="SMART" id="SM00097">
    <property type="entry name" value="WNT1"/>
    <property type="match status" value="1"/>
</dbReference>
<keyword evidence="3 10" id="KW-0217">Developmental protein</keyword>
<comment type="similarity">
    <text evidence="2 10">Belongs to the Wnt family.</text>
</comment>
<dbReference type="InterPro" id="IPR005817">
    <property type="entry name" value="Wnt"/>
</dbReference>
<keyword evidence="6 10" id="KW-0879">Wnt signaling pathway</keyword>
<evidence type="ECO:0000256" key="1">
    <source>
        <dbReference type="ARBA" id="ARBA00004498"/>
    </source>
</evidence>
<accession>A0A482VFP7</accession>
<dbReference type="GO" id="GO:0045165">
    <property type="term" value="P:cell fate commitment"/>
    <property type="evidence" value="ECO:0007669"/>
    <property type="project" value="TreeGrafter"/>
</dbReference>
<keyword evidence="7" id="KW-1015">Disulfide bond</keyword>
<comment type="caution">
    <text evidence="11">The sequence shown here is derived from an EMBL/GenBank/DDBJ whole genome shotgun (WGS) entry which is preliminary data.</text>
</comment>
<dbReference type="Proteomes" id="UP000292052">
    <property type="component" value="Unassembled WGS sequence"/>
</dbReference>
<dbReference type="GO" id="GO:0005109">
    <property type="term" value="F:frizzled binding"/>
    <property type="evidence" value="ECO:0007669"/>
    <property type="project" value="TreeGrafter"/>
</dbReference>
<dbReference type="GO" id="GO:0005615">
    <property type="term" value="C:extracellular space"/>
    <property type="evidence" value="ECO:0007669"/>
    <property type="project" value="TreeGrafter"/>
</dbReference>
<dbReference type="GO" id="GO:0060070">
    <property type="term" value="P:canonical Wnt signaling pathway"/>
    <property type="evidence" value="ECO:0007669"/>
    <property type="project" value="TreeGrafter"/>
</dbReference>
<keyword evidence="12" id="KW-1185">Reference proteome</keyword>
<dbReference type="OrthoDB" id="5945655at2759"/>
<keyword evidence="4" id="KW-0964">Secreted</keyword>
<keyword evidence="9" id="KW-0449">Lipoprotein</keyword>
<evidence type="ECO:0000256" key="8">
    <source>
        <dbReference type="ARBA" id="ARBA00023180"/>
    </source>
</evidence>
<evidence type="ECO:0000256" key="7">
    <source>
        <dbReference type="ARBA" id="ARBA00023157"/>
    </source>
</evidence>
<dbReference type="PROSITE" id="PS00246">
    <property type="entry name" value="WNT1"/>
    <property type="match status" value="1"/>
</dbReference>
<dbReference type="FunFam" id="3.30.2460.20:FF:000003">
    <property type="entry name" value="Protein Wnt"/>
    <property type="match status" value="1"/>
</dbReference>
<dbReference type="CDD" id="cd19340">
    <property type="entry name" value="Wnt_Wnt8"/>
    <property type="match status" value="1"/>
</dbReference>
<gene>
    <name evidence="11" type="ORF">BDFB_009796</name>
</gene>
<evidence type="ECO:0000256" key="9">
    <source>
        <dbReference type="ARBA" id="ARBA00023288"/>
    </source>
</evidence>
<organism evidence="11 12">
    <name type="scientific">Asbolus verrucosus</name>
    <name type="common">Desert ironclad beetle</name>
    <dbReference type="NCBI Taxonomy" id="1661398"/>
    <lineage>
        <taxon>Eukaryota</taxon>
        <taxon>Metazoa</taxon>
        <taxon>Ecdysozoa</taxon>
        <taxon>Arthropoda</taxon>
        <taxon>Hexapoda</taxon>
        <taxon>Insecta</taxon>
        <taxon>Pterygota</taxon>
        <taxon>Neoptera</taxon>
        <taxon>Endopterygota</taxon>
        <taxon>Coleoptera</taxon>
        <taxon>Polyphaga</taxon>
        <taxon>Cucujiformia</taxon>
        <taxon>Tenebrionidae</taxon>
        <taxon>Pimeliinae</taxon>
        <taxon>Asbolus</taxon>
    </lineage>
</organism>